<dbReference type="PANTHER" id="PTHR43014:SF4">
    <property type="entry name" value="PYRIDINE NUCLEOTIDE-DISULFIDE OXIDOREDUCTASE RCLA-RELATED"/>
    <property type="match status" value="1"/>
</dbReference>
<dbReference type="EMBL" id="CP002408">
    <property type="protein sequence ID" value="AFU59150.1"/>
    <property type="molecule type" value="Genomic_DNA"/>
</dbReference>
<dbReference type="KEGG" id="nga:Ngar_c22200"/>
<evidence type="ECO:0000313" key="2">
    <source>
        <dbReference type="EMBL" id="AFU59150.1"/>
    </source>
</evidence>
<dbReference type="PATRIC" id="fig|1237085.11.peg.2199"/>
<dbReference type="STRING" id="1237085.Ngar_c22200"/>
<dbReference type="AlphaFoldDB" id="K0IH16"/>
<proteinExistence type="predicted"/>
<dbReference type="SUPFAM" id="SSF51905">
    <property type="entry name" value="FAD/NAD(P)-binding domain"/>
    <property type="match status" value="1"/>
</dbReference>
<dbReference type="InterPro" id="IPR036188">
    <property type="entry name" value="FAD/NAD-bd_sf"/>
</dbReference>
<organism evidence="2 3">
    <name type="scientific">Nitrososphaera gargensis (strain Ga9.2)</name>
    <dbReference type="NCBI Taxonomy" id="1237085"/>
    <lineage>
        <taxon>Archaea</taxon>
        <taxon>Nitrososphaerota</taxon>
        <taxon>Nitrososphaeria</taxon>
        <taxon>Nitrososphaerales</taxon>
        <taxon>Nitrososphaeraceae</taxon>
        <taxon>Nitrososphaera</taxon>
    </lineage>
</organism>
<keyword evidence="3" id="KW-1185">Reference proteome</keyword>
<feature type="domain" description="FAD/NAD(P)-binding" evidence="1">
    <location>
        <begin position="8"/>
        <end position="172"/>
    </location>
</feature>
<dbReference type="Pfam" id="PF07992">
    <property type="entry name" value="Pyr_redox_2"/>
    <property type="match status" value="1"/>
</dbReference>
<dbReference type="GO" id="GO:0003955">
    <property type="term" value="F:NAD(P)H dehydrogenase (quinone) activity"/>
    <property type="evidence" value="ECO:0007669"/>
    <property type="project" value="TreeGrafter"/>
</dbReference>
<accession>K0IH16</accession>
<dbReference type="PANTHER" id="PTHR43014">
    <property type="entry name" value="MERCURIC REDUCTASE"/>
    <property type="match status" value="1"/>
</dbReference>
<dbReference type="PRINTS" id="PR00368">
    <property type="entry name" value="FADPNR"/>
</dbReference>
<reference evidence="2 3" key="1">
    <citation type="journal article" date="2012" name="Environ. Microbiol.">
        <title>The genome of the ammonia-oxidizing Candidatus Nitrososphaera gargensis: insights into metabolic versatility and environmental adaptations.</title>
        <authorList>
            <person name="Spang A."/>
            <person name="Poehlein A."/>
            <person name="Offre P."/>
            <person name="Zumbragel S."/>
            <person name="Haider S."/>
            <person name="Rychlik N."/>
            <person name="Nowka B."/>
            <person name="Schmeisser C."/>
            <person name="Lebedeva E.V."/>
            <person name="Rattei T."/>
            <person name="Bohm C."/>
            <person name="Schmid M."/>
            <person name="Galushko A."/>
            <person name="Hatzenpichler R."/>
            <person name="Weinmaier T."/>
            <person name="Daniel R."/>
            <person name="Schleper C."/>
            <person name="Spieck E."/>
            <person name="Streit W."/>
            <person name="Wagner M."/>
        </authorList>
    </citation>
    <scope>NUCLEOTIDE SEQUENCE [LARGE SCALE GENOMIC DNA]</scope>
    <source>
        <strain evidence="3">Ga9.2</strain>
    </source>
</reference>
<name>K0IH16_NITGG</name>
<dbReference type="PRINTS" id="PR00411">
    <property type="entry name" value="PNDRDTASEI"/>
</dbReference>
<sequence>MASKDAKYDLIIIGGGAAAFSAAIKADMHNVKTALVERAALGETCVNVGCVPSKNLLGTAEVLHSVKELPYPYILPCDSGFDFAKTISDKDRLVRSLRKQKYQDVVSGLKNIELIKASAAFVSKKRIRLDNGRTLEADKFILAAGSSPSVPPFKGIDEVDYLTSNEALSLKAVFNDRHWRQGFGLGIRTNVC</sequence>
<gene>
    <name evidence="2" type="ordered locus">Ngar_c22200</name>
</gene>
<protein>
    <submittedName>
        <fullName evidence="2">Putative mercuric reductase, MerA</fullName>
    </submittedName>
</protein>
<dbReference type="HOGENOM" id="CLU_016755_4_2_2"/>
<dbReference type="Gene3D" id="3.50.50.60">
    <property type="entry name" value="FAD/NAD(P)-binding domain"/>
    <property type="match status" value="2"/>
</dbReference>
<dbReference type="InParanoid" id="K0IH16"/>
<dbReference type="BioCyc" id="CNIT1237085:G1324-2218-MONOMER"/>
<evidence type="ECO:0000259" key="1">
    <source>
        <dbReference type="Pfam" id="PF07992"/>
    </source>
</evidence>
<evidence type="ECO:0000313" key="3">
    <source>
        <dbReference type="Proteomes" id="UP000008037"/>
    </source>
</evidence>
<dbReference type="GO" id="GO:0050660">
    <property type="term" value="F:flavin adenine dinucleotide binding"/>
    <property type="evidence" value="ECO:0007669"/>
    <property type="project" value="TreeGrafter"/>
</dbReference>
<dbReference type="Proteomes" id="UP000008037">
    <property type="component" value="Chromosome"/>
</dbReference>
<dbReference type="InterPro" id="IPR023753">
    <property type="entry name" value="FAD/NAD-binding_dom"/>
</dbReference>